<keyword evidence="3 7" id="KW-0479">Metal-binding</keyword>
<dbReference type="OrthoDB" id="74705at2759"/>
<dbReference type="SUPFAM" id="SSF55781">
    <property type="entry name" value="GAF domain-like"/>
    <property type="match status" value="2"/>
</dbReference>
<reference evidence="11" key="4">
    <citation type="submission" date="2025-09" db="UniProtKB">
        <authorList>
            <consortium name="Ensembl"/>
        </authorList>
    </citation>
    <scope>IDENTIFICATION</scope>
</reference>
<feature type="binding site" evidence="7">
    <location>
        <position position="720"/>
    </location>
    <ligand>
        <name>Zn(2+)</name>
        <dbReference type="ChEBI" id="CHEBI:29105"/>
        <label>1</label>
    </ligand>
</feature>
<feature type="binding site" evidence="7">
    <location>
        <position position="721"/>
    </location>
    <ligand>
        <name>Zn(2+)</name>
        <dbReference type="ChEBI" id="CHEBI:29105"/>
        <label>2</label>
    </ligand>
</feature>
<dbReference type="CDD" id="cd00077">
    <property type="entry name" value="HDc"/>
    <property type="match status" value="1"/>
</dbReference>
<evidence type="ECO:0000256" key="1">
    <source>
        <dbReference type="ARBA" id="ARBA00007648"/>
    </source>
</evidence>
<feature type="binding site" evidence="6">
    <location>
        <position position="883"/>
    </location>
    <ligand>
        <name>AMP</name>
        <dbReference type="ChEBI" id="CHEBI:456215"/>
    </ligand>
</feature>
<evidence type="ECO:0000259" key="10">
    <source>
        <dbReference type="PROSITE" id="PS51845"/>
    </source>
</evidence>
<dbReference type="InterPro" id="IPR002073">
    <property type="entry name" value="PDEase_catalytic_dom"/>
</dbReference>
<evidence type="ECO:0000256" key="7">
    <source>
        <dbReference type="PIRSR" id="PIRSR623088-3"/>
    </source>
</evidence>
<protein>
    <recommendedName>
        <fullName evidence="8">Phosphodiesterase</fullName>
        <ecNumber evidence="8">3.1.4.-</ecNumber>
    </recommendedName>
</protein>
<feature type="region of interest" description="Disordered" evidence="9">
    <location>
        <begin position="91"/>
        <end position="217"/>
    </location>
</feature>
<dbReference type="CTD" id="100334568"/>
<dbReference type="KEGG" id="els:105009592"/>
<dbReference type="PROSITE" id="PS51845">
    <property type="entry name" value="PDEASE_I_2"/>
    <property type="match status" value="1"/>
</dbReference>
<comment type="cofactor">
    <cofactor evidence="8">
        <name>a divalent metal cation</name>
        <dbReference type="ChEBI" id="CHEBI:60240"/>
    </cofactor>
    <text evidence="8">Binds 2 divalent metal cations per subunit. Site 1 may preferentially bind zinc ions, while site 2 has a preference for magnesium and/or manganese ions.</text>
</comment>
<keyword evidence="2" id="KW-0140">cGMP</keyword>
<dbReference type="SMART" id="SM00065">
    <property type="entry name" value="GAF"/>
    <property type="match status" value="2"/>
</dbReference>
<evidence type="ECO:0000256" key="3">
    <source>
        <dbReference type="ARBA" id="ARBA00022723"/>
    </source>
</evidence>
<feature type="binding site" evidence="7">
    <location>
        <position position="683"/>
    </location>
    <ligand>
        <name>Zn(2+)</name>
        <dbReference type="ChEBI" id="CHEBI:29105"/>
        <label>1</label>
    </ligand>
</feature>
<evidence type="ECO:0000256" key="5">
    <source>
        <dbReference type="PIRSR" id="PIRSR623088-1"/>
    </source>
</evidence>
<dbReference type="RefSeq" id="XP_028974040.1">
    <property type="nucleotide sequence ID" value="XM_029118207.2"/>
</dbReference>
<dbReference type="FunFam" id="1.10.1300.10:FF:000003">
    <property type="entry name" value="Phosphodiesterase"/>
    <property type="match status" value="1"/>
</dbReference>
<feature type="binding site" evidence="7">
    <location>
        <position position="830"/>
    </location>
    <ligand>
        <name>Zn(2+)</name>
        <dbReference type="ChEBI" id="CHEBI:29105"/>
        <label>1</label>
    </ligand>
</feature>
<dbReference type="InParanoid" id="A0A3P8XM84"/>
<dbReference type="InterPro" id="IPR023088">
    <property type="entry name" value="PDEase"/>
</dbReference>
<dbReference type="Proteomes" id="UP000265140">
    <property type="component" value="Chromosome 25"/>
</dbReference>
<reference evidence="11" key="3">
    <citation type="submission" date="2025-08" db="UniProtKB">
        <authorList>
            <consortium name="Ensembl"/>
        </authorList>
    </citation>
    <scope>IDENTIFICATION</scope>
</reference>
<dbReference type="OMA" id="VIHLECE"/>
<proteinExistence type="inferred from homology"/>
<dbReference type="STRING" id="8010.ENSELUP00000005656"/>
<comment type="similarity">
    <text evidence="1 8">Belongs to the cyclic nucleotide phosphodiesterase family.</text>
</comment>
<feature type="region of interest" description="Disordered" evidence="9">
    <location>
        <begin position="1"/>
        <end position="44"/>
    </location>
</feature>
<dbReference type="GO" id="GO:0004114">
    <property type="term" value="F:3',5'-cyclic-nucleotide phosphodiesterase activity"/>
    <property type="evidence" value="ECO:0007669"/>
    <property type="project" value="InterPro"/>
</dbReference>
<accession>A0A3P8XM84</accession>
<reference evidence="11" key="2">
    <citation type="submission" date="2020-02" db="EMBL/GenBank/DDBJ databases">
        <title>Esox lucius (northern pike) genome, fEsoLuc1, primary haplotype.</title>
        <authorList>
            <person name="Myers G."/>
            <person name="Karagic N."/>
            <person name="Meyer A."/>
            <person name="Pippel M."/>
            <person name="Reichard M."/>
            <person name="Winkler S."/>
            <person name="Tracey A."/>
            <person name="Sims Y."/>
            <person name="Howe K."/>
            <person name="Rhie A."/>
            <person name="Formenti G."/>
            <person name="Durbin R."/>
            <person name="Fedrigo O."/>
            <person name="Jarvis E.D."/>
        </authorList>
    </citation>
    <scope>NUCLEOTIDE SEQUENCE [LARGE SCALE GENOMIC DNA]</scope>
</reference>
<feature type="binding site" evidence="6">
    <location>
        <begin position="679"/>
        <end position="683"/>
    </location>
    <ligand>
        <name>AMP</name>
        <dbReference type="ChEBI" id="CHEBI:456215"/>
    </ligand>
</feature>
<evidence type="ECO:0000256" key="9">
    <source>
        <dbReference type="SAM" id="MobiDB-lite"/>
    </source>
</evidence>
<sequence length="933" mass="103375">MPCLQAEALQEPMASDRETSNPSSADPPCPSREPSSGEGSVMDQPVVTSAGWFFSPLWSPGAKTHRWRFGSGVKSDKVEVWLDDHATREMEGGSVVGAIPSPQTSRGPSRSPSDPSLLLGHRRDSSPLSSPSLLISSSASTPSLPRPPTNPQTFTPCLLQNPAHPQFSTRDRAGTYSPRSPRSPLSRRSLCCSHSPHSPHSSPRSPRRTGPCGRGGPGWRGEPCSWITEVLAGGSDRTCSVAELCQEALIHAEEVLAAERSSLSLIQQDQAGEKRLVQVAALTAPDSVKEKSYSIHAHLELVKGIMGYVGSTGTPINMTGDVFEQDPRFTPDEDQIPDFRLRSVLCVPVKNIRQEVLGAALVLNKRNSPDGQGSLFSDQDEKVLSSHMVHLGLVLDNIQLCESSRQEAKRSQVLVTLARLLSEEHTSMDNLLSKMAATILPIARAQYCTIFIARPRSKNSFSGLVHMEGEEQGSEFQIYKRGCSLTEVDLTHALQVLGSKETQNVPDANQDPPTGSLVCCPIKNGKTGQIIAVCQLKNKLGVAPSQAKTGRRFNHHDVRLLEDFAVYCGLALQTVQTVQRIEYHRASQDVTQEVLSYHLTAPQEEIKALQEAEIPSAQSLHILDFSFSDIDLSEDSTTQATVRMFLDLNLIQDFNIEYKSLCQWVLSVKRGYRSNVPYHNWNHGLSTAQCMFAMLMATDQLQCNFSRLEVLALMIATLNHDLDHRGVSNSYIKRTHQPLAQLYGTSSLEHHHYDMCLFILNNPGSQILSGLSPEDYRRVLPMIEKAILATDLAIYMERRAEFFELGQSGVSWAKDSHRDLLRSMLMTASDICAITKPWHIQKRIAKLVATEFFAEGDKEREEFNIKPADMMNRDNSTRLPHMQVNYIDGLCHPLYQSLSGMFSSCSPLLDGLMKNRENWMLLAERGDEGGEEE</sequence>
<dbReference type="SMART" id="SM00471">
    <property type="entry name" value="HDc"/>
    <property type="match status" value="1"/>
</dbReference>
<dbReference type="SUPFAM" id="SSF109604">
    <property type="entry name" value="HD-domain/PDEase-like"/>
    <property type="match status" value="1"/>
</dbReference>
<dbReference type="InterPro" id="IPR023174">
    <property type="entry name" value="PDEase_CS"/>
</dbReference>
<dbReference type="GO" id="GO:0007165">
    <property type="term" value="P:signal transduction"/>
    <property type="evidence" value="ECO:0007669"/>
    <property type="project" value="InterPro"/>
</dbReference>
<dbReference type="GeneID" id="105009592"/>
<evidence type="ECO:0000313" key="12">
    <source>
        <dbReference type="Proteomes" id="UP000265140"/>
    </source>
</evidence>
<organism evidence="11 12">
    <name type="scientific">Esox lucius</name>
    <name type="common">Northern pike</name>
    <dbReference type="NCBI Taxonomy" id="8010"/>
    <lineage>
        <taxon>Eukaryota</taxon>
        <taxon>Metazoa</taxon>
        <taxon>Chordata</taxon>
        <taxon>Craniata</taxon>
        <taxon>Vertebrata</taxon>
        <taxon>Euteleostomi</taxon>
        <taxon>Actinopterygii</taxon>
        <taxon>Neopterygii</taxon>
        <taxon>Teleostei</taxon>
        <taxon>Protacanthopterygii</taxon>
        <taxon>Esociformes</taxon>
        <taxon>Esocidae</taxon>
        <taxon>Esox</taxon>
    </lineage>
</organism>
<feature type="domain" description="PDEase" evidence="10">
    <location>
        <begin position="602"/>
        <end position="926"/>
    </location>
</feature>
<dbReference type="InterPro" id="IPR036971">
    <property type="entry name" value="PDEase_catalytic_dom_sf"/>
</dbReference>
<evidence type="ECO:0000313" key="11">
    <source>
        <dbReference type="Ensembl" id="ENSELUP00000005656.2"/>
    </source>
</evidence>
<dbReference type="Pfam" id="PF00233">
    <property type="entry name" value="PDEase_I"/>
    <property type="match status" value="1"/>
</dbReference>
<feature type="compositionally biased region" description="Low complexity" evidence="9">
    <location>
        <begin position="177"/>
        <end position="211"/>
    </location>
</feature>
<dbReference type="AlphaFoldDB" id="A0A3P8XM84"/>
<feature type="binding site" evidence="7">
    <location>
        <position position="721"/>
    </location>
    <ligand>
        <name>Zn(2+)</name>
        <dbReference type="ChEBI" id="CHEBI:29105"/>
        <label>1</label>
    </ligand>
</feature>
<feature type="active site" description="Proton donor" evidence="5">
    <location>
        <position position="679"/>
    </location>
</feature>
<feature type="compositionally biased region" description="Low complexity" evidence="9">
    <location>
        <begin position="126"/>
        <end position="143"/>
    </location>
</feature>
<evidence type="ECO:0000256" key="2">
    <source>
        <dbReference type="ARBA" id="ARBA00022535"/>
    </source>
</evidence>
<name>A0A3P8XM84_ESOLU</name>
<dbReference type="PANTHER" id="PTHR11347">
    <property type="entry name" value="CYCLIC NUCLEOTIDE PHOSPHODIESTERASE"/>
    <property type="match status" value="1"/>
</dbReference>
<evidence type="ECO:0000256" key="8">
    <source>
        <dbReference type="RuleBase" id="RU363067"/>
    </source>
</evidence>
<dbReference type="InterPro" id="IPR003607">
    <property type="entry name" value="HD/PDEase_dom"/>
</dbReference>
<dbReference type="Ensembl" id="ENSELUT00000010288.3">
    <property type="protein sequence ID" value="ENSELUP00000005656.2"/>
    <property type="gene ID" value="ENSELUG00000006657.3"/>
</dbReference>
<feature type="compositionally biased region" description="Low complexity" evidence="9">
    <location>
        <begin position="105"/>
        <end position="119"/>
    </location>
</feature>
<evidence type="ECO:0000256" key="6">
    <source>
        <dbReference type="PIRSR" id="PIRSR623088-2"/>
    </source>
</evidence>
<dbReference type="GO" id="GO:0046872">
    <property type="term" value="F:metal ion binding"/>
    <property type="evidence" value="ECO:0007669"/>
    <property type="project" value="UniProtKB-KW"/>
</dbReference>
<keyword evidence="12" id="KW-1185">Reference proteome</keyword>
<dbReference type="Pfam" id="PF01590">
    <property type="entry name" value="GAF"/>
    <property type="match status" value="2"/>
</dbReference>
<dbReference type="EC" id="3.1.4.-" evidence="8"/>
<evidence type="ECO:0000256" key="4">
    <source>
        <dbReference type="ARBA" id="ARBA00022801"/>
    </source>
</evidence>
<dbReference type="PROSITE" id="PS00126">
    <property type="entry name" value="PDEASE_I_1"/>
    <property type="match status" value="1"/>
</dbReference>
<dbReference type="Gene3D" id="3.30.450.40">
    <property type="match status" value="2"/>
</dbReference>
<dbReference type="PRINTS" id="PR00387">
    <property type="entry name" value="PDIESTERASE1"/>
</dbReference>
<dbReference type="Gene3D" id="1.10.1300.10">
    <property type="entry name" value="3'5'-cyclic nucleotide phosphodiesterase, catalytic domain"/>
    <property type="match status" value="1"/>
</dbReference>
<keyword evidence="4 8" id="KW-0378">Hydrolase</keyword>
<dbReference type="Bgee" id="ENSELUG00000006657">
    <property type="expression patterns" value="Expressed in camera-type eye and 2 other cell types or tissues"/>
</dbReference>
<dbReference type="GeneTree" id="ENSGT00940000155475"/>
<feature type="binding site" evidence="6">
    <location>
        <position position="830"/>
    </location>
    <ligand>
        <name>AMP</name>
        <dbReference type="ChEBI" id="CHEBI:456215"/>
    </ligand>
</feature>
<dbReference type="InterPro" id="IPR003018">
    <property type="entry name" value="GAF"/>
</dbReference>
<feature type="binding site" evidence="6">
    <location>
        <position position="721"/>
    </location>
    <ligand>
        <name>AMP</name>
        <dbReference type="ChEBI" id="CHEBI:456215"/>
    </ligand>
</feature>
<reference evidence="12" key="1">
    <citation type="journal article" date="2014" name="PLoS ONE">
        <title>The genome and linkage map of the northern pike (Esox lucius): conserved synteny revealed between the salmonid sister group and the Neoteleostei.</title>
        <authorList>
            <person name="Rondeau E.B."/>
            <person name="Minkley D.R."/>
            <person name="Leong J.S."/>
            <person name="Messmer A.M."/>
            <person name="Jantzen J.R."/>
            <person name="von Schalburg K.R."/>
            <person name="Lemon C."/>
            <person name="Bird N.H."/>
            <person name="Koop B.F."/>
        </authorList>
    </citation>
    <scope>NUCLEOTIDE SEQUENCE</scope>
</reference>
<dbReference type="InterPro" id="IPR029016">
    <property type="entry name" value="GAF-like_dom_sf"/>
</dbReference>